<gene>
    <name evidence="8" type="ORF">UFOPK1493_03022</name>
</gene>
<dbReference type="InterPro" id="IPR017941">
    <property type="entry name" value="Rieske_2Fe-2S"/>
</dbReference>
<evidence type="ECO:0000256" key="6">
    <source>
        <dbReference type="ARBA" id="ARBA00023014"/>
    </source>
</evidence>
<protein>
    <submittedName>
        <fullName evidence="8">Unannotated protein</fullName>
    </submittedName>
</protein>
<dbReference type="PANTHER" id="PTHR43756:SF5">
    <property type="entry name" value="CHOLINE MONOOXYGENASE, CHLOROPLASTIC"/>
    <property type="match status" value="1"/>
</dbReference>
<dbReference type="Gene3D" id="2.102.10.10">
    <property type="entry name" value="Rieske [2Fe-2S] iron-sulphur domain"/>
    <property type="match status" value="1"/>
</dbReference>
<dbReference type="Pfam" id="PF00355">
    <property type="entry name" value="Rieske"/>
    <property type="match status" value="1"/>
</dbReference>
<evidence type="ECO:0000313" key="8">
    <source>
        <dbReference type="EMBL" id="CAB4580370.1"/>
    </source>
</evidence>
<comment type="cofactor">
    <cofactor evidence="1">
        <name>Fe cation</name>
        <dbReference type="ChEBI" id="CHEBI:24875"/>
    </cofactor>
</comment>
<keyword evidence="6" id="KW-0411">Iron-sulfur</keyword>
<dbReference type="InterPro" id="IPR015879">
    <property type="entry name" value="Ring_hydroxy_dOase_asu_C_dom"/>
</dbReference>
<keyword evidence="2" id="KW-0001">2Fe-2S</keyword>
<dbReference type="InterPro" id="IPR001663">
    <property type="entry name" value="Rng_hydr_dOase-A"/>
</dbReference>
<dbReference type="SUPFAM" id="SSF55961">
    <property type="entry name" value="Bet v1-like"/>
    <property type="match status" value="1"/>
</dbReference>
<dbReference type="InterPro" id="IPR036922">
    <property type="entry name" value="Rieske_2Fe-2S_sf"/>
</dbReference>
<evidence type="ECO:0000259" key="7">
    <source>
        <dbReference type="PROSITE" id="PS51296"/>
    </source>
</evidence>
<evidence type="ECO:0000256" key="4">
    <source>
        <dbReference type="ARBA" id="ARBA00023002"/>
    </source>
</evidence>
<dbReference type="PROSITE" id="PS51296">
    <property type="entry name" value="RIESKE"/>
    <property type="match status" value="1"/>
</dbReference>
<accession>A0A6J6EUY8</accession>
<dbReference type="EMBL" id="CAEZSR010000149">
    <property type="protein sequence ID" value="CAB4580370.1"/>
    <property type="molecule type" value="Genomic_DNA"/>
</dbReference>
<dbReference type="SUPFAM" id="SSF50022">
    <property type="entry name" value="ISP domain"/>
    <property type="match status" value="1"/>
</dbReference>
<evidence type="ECO:0000256" key="2">
    <source>
        <dbReference type="ARBA" id="ARBA00022714"/>
    </source>
</evidence>
<reference evidence="8" key="1">
    <citation type="submission" date="2020-05" db="EMBL/GenBank/DDBJ databases">
        <authorList>
            <person name="Chiriac C."/>
            <person name="Salcher M."/>
            <person name="Ghai R."/>
            <person name="Kavagutti S V."/>
        </authorList>
    </citation>
    <scope>NUCLEOTIDE SEQUENCE</scope>
</reference>
<dbReference type="GO" id="GO:0016491">
    <property type="term" value="F:oxidoreductase activity"/>
    <property type="evidence" value="ECO:0007669"/>
    <property type="project" value="UniProtKB-KW"/>
</dbReference>
<proteinExistence type="predicted"/>
<dbReference type="Pfam" id="PF00848">
    <property type="entry name" value="Ring_hydroxyl_A"/>
    <property type="match status" value="1"/>
</dbReference>
<dbReference type="GO" id="GO:0005506">
    <property type="term" value="F:iron ion binding"/>
    <property type="evidence" value="ECO:0007669"/>
    <property type="project" value="InterPro"/>
</dbReference>
<name>A0A6J6EUY8_9ZZZZ</name>
<keyword evidence="4" id="KW-0560">Oxidoreductase</keyword>
<evidence type="ECO:0000256" key="5">
    <source>
        <dbReference type="ARBA" id="ARBA00023004"/>
    </source>
</evidence>
<feature type="domain" description="Rieske" evidence="7">
    <location>
        <begin position="79"/>
        <end position="188"/>
    </location>
</feature>
<dbReference type="PANTHER" id="PTHR43756">
    <property type="entry name" value="CHOLINE MONOOXYGENASE, CHLOROPLASTIC"/>
    <property type="match status" value="1"/>
</dbReference>
<evidence type="ECO:0000256" key="3">
    <source>
        <dbReference type="ARBA" id="ARBA00022723"/>
    </source>
</evidence>
<dbReference type="PRINTS" id="PR00090">
    <property type="entry name" value="RNGDIOXGNASE"/>
</dbReference>
<evidence type="ECO:0000256" key="1">
    <source>
        <dbReference type="ARBA" id="ARBA00001962"/>
    </source>
</evidence>
<keyword evidence="3" id="KW-0479">Metal-binding</keyword>
<dbReference type="CDD" id="cd03469">
    <property type="entry name" value="Rieske_RO_Alpha_N"/>
    <property type="match status" value="1"/>
</dbReference>
<organism evidence="8">
    <name type="scientific">freshwater metagenome</name>
    <dbReference type="NCBI Taxonomy" id="449393"/>
    <lineage>
        <taxon>unclassified sequences</taxon>
        <taxon>metagenomes</taxon>
        <taxon>ecological metagenomes</taxon>
    </lineage>
</organism>
<dbReference type="GO" id="GO:0051537">
    <property type="term" value="F:2 iron, 2 sulfur cluster binding"/>
    <property type="evidence" value="ECO:0007669"/>
    <property type="project" value="UniProtKB-KW"/>
</dbReference>
<dbReference type="Gene3D" id="3.90.380.10">
    <property type="entry name" value="Naphthalene 1,2-dioxygenase Alpha Subunit, Chain A, domain 1"/>
    <property type="match status" value="1"/>
</dbReference>
<sequence>MAGSCAGVANPDRAFRLVASTTVVGRLLSTVGGVGQNGAMVRAIPDPEGIRTATTLPAAWYASADHHRLELDRVFRRGWVCAGVVDDLPPDGAWRAVRVGGVPVLLVRDRDGVLRAFLNVCRHRGAPLCDEGDVGDGPLLRCPYHSWLYRLDGSLARASGVGEPDGFDPGDHSLTEVGVASWRRTVWVDTSGTAGELSLGSLAAAIDAFPLESFDVVVSERDERPFNWKVLLENYSENYHTPFVHPEIDTTATEDYPMVSDGAVLYAWDRPLRPVDEAQRILHDLLPGEPGWERLATAATTRPYEVGNYLTVWPNLMMNVFPDAALVMWVEPSSPNTTVVERRLYLRPGTAPEVAERIAATHRLVHEQDVDICTRVQRTHDAGLDARGRLATVEERGVFFVHERLRAALA</sequence>
<dbReference type="AlphaFoldDB" id="A0A6J6EUY8"/>
<keyword evidence="5" id="KW-0408">Iron</keyword>
<dbReference type="CDD" id="cd00680">
    <property type="entry name" value="RHO_alpha_C"/>
    <property type="match status" value="1"/>
</dbReference>